<sequence length="530" mass="57153">MPTPRDPLMDMHFLPLAWESSLGVKLALSVPPSPVTGQQTARAITSIAAAGTKDKSPARKKVHRSRVDLKTLLQKSEPLETGPETPRIKTCEEPCELEEALGADLGAIKETPVCPRRHPKETVWSPLPLLKLAAQAEAPAAQKKELVEWGSPIAPQRRLERQQTAERSAFDRQWERAAELHEQPPDQSLFYYAYCLDKAGREMEALSVYRAVLDEVPDCWAAAFNVARLLSQSLGASAAEVKRLLEKALAAQGAAPTANVALALADCHLSRGEGEAAREAYRLAAHRCAHASPAEQLRASIGEATCAARAGDAEAASAAFGAALRLDPGNSALRYNRAVLCMRLEQWTTAAADLAQLVKTDERLRPQALHALAVLCASLGFRTRAEQAARRAAKLEPTNARFLLTHARTLRALGLVGDALRAATALLRLQPHNHRALRLRASCYRAAGRPGAALADFEQLLAGPPGPRTAHHHASAAYCAAQLGDVRAAALHYRSALTFDPDFPGAAHNLELCQQALAAETGYHRGYASE</sequence>
<dbReference type="Pfam" id="PF13432">
    <property type="entry name" value="TPR_16"/>
    <property type="match status" value="2"/>
</dbReference>
<dbReference type="SMART" id="SM00028">
    <property type="entry name" value="TPR"/>
    <property type="match status" value="8"/>
</dbReference>
<keyword evidence="4" id="KW-1185">Reference proteome</keyword>
<accession>A0AAD9II71</accession>
<evidence type="ECO:0000313" key="4">
    <source>
        <dbReference type="Proteomes" id="UP001255856"/>
    </source>
</evidence>
<dbReference type="PANTHER" id="PTHR44858:SF1">
    <property type="entry name" value="UDP-N-ACETYLGLUCOSAMINE--PEPTIDE N-ACETYLGLUCOSAMINYLTRANSFERASE SPINDLY-RELATED"/>
    <property type="match status" value="1"/>
</dbReference>
<protein>
    <submittedName>
        <fullName evidence="3">Uncharacterized protein</fullName>
    </submittedName>
</protein>
<dbReference type="InterPro" id="IPR011990">
    <property type="entry name" value="TPR-like_helical_dom_sf"/>
</dbReference>
<comment type="caution">
    <text evidence="3">The sequence shown here is derived from an EMBL/GenBank/DDBJ whole genome shotgun (WGS) entry which is preliminary data.</text>
</comment>
<keyword evidence="2" id="KW-0802">TPR repeat</keyword>
<dbReference type="AlphaFoldDB" id="A0AAD9II71"/>
<gene>
    <name evidence="3" type="ORF">QBZ16_004419</name>
</gene>
<dbReference type="InterPro" id="IPR050498">
    <property type="entry name" value="Ycf3"/>
</dbReference>
<evidence type="ECO:0000256" key="2">
    <source>
        <dbReference type="ARBA" id="ARBA00022803"/>
    </source>
</evidence>
<evidence type="ECO:0000313" key="3">
    <source>
        <dbReference type="EMBL" id="KAK2077574.1"/>
    </source>
</evidence>
<dbReference type="InterPro" id="IPR019734">
    <property type="entry name" value="TPR_rpt"/>
</dbReference>
<dbReference type="Gene3D" id="1.25.40.10">
    <property type="entry name" value="Tetratricopeptide repeat domain"/>
    <property type="match status" value="2"/>
</dbReference>
<dbReference type="PANTHER" id="PTHR44858">
    <property type="entry name" value="TETRATRICOPEPTIDE REPEAT PROTEIN 6"/>
    <property type="match status" value="1"/>
</dbReference>
<reference evidence="3" key="1">
    <citation type="submission" date="2021-01" db="EMBL/GenBank/DDBJ databases">
        <authorList>
            <person name="Eckstrom K.M.E."/>
        </authorList>
    </citation>
    <scope>NUCLEOTIDE SEQUENCE</scope>
    <source>
        <strain evidence="3">UVCC 0001</strain>
    </source>
</reference>
<organism evidence="3 4">
    <name type="scientific">Prototheca wickerhamii</name>
    <dbReference type="NCBI Taxonomy" id="3111"/>
    <lineage>
        <taxon>Eukaryota</taxon>
        <taxon>Viridiplantae</taxon>
        <taxon>Chlorophyta</taxon>
        <taxon>core chlorophytes</taxon>
        <taxon>Trebouxiophyceae</taxon>
        <taxon>Chlorellales</taxon>
        <taxon>Chlorellaceae</taxon>
        <taxon>Prototheca</taxon>
    </lineage>
</organism>
<evidence type="ECO:0000256" key="1">
    <source>
        <dbReference type="ARBA" id="ARBA00022737"/>
    </source>
</evidence>
<dbReference type="EMBL" id="JASFZW010000006">
    <property type="protein sequence ID" value="KAK2077574.1"/>
    <property type="molecule type" value="Genomic_DNA"/>
</dbReference>
<name>A0AAD9II71_PROWI</name>
<proteinExistence type="predicted"/>
<keyword evidence="1" id="KW-0677">Repeat</keyword>
<dbReference type="Proteomes" id="UP001255856">
    <property type="component" value="Unassembled WGS sequence"/>
</dbReference>
<dbReference type="SUPFAM" id="SSF48452">
    <property type="entry name" value="TPR-like"/>
    <property type="match status" value="2"/>
</dbReference>